<reference evidence="2" key="1">
    <citation type="submission" date="2022-01" db="EMBL/GenBank/DDBJ databases">
        <title>Whole genome-based taxonomy of the Shewanellaceae.</title>
        <authorList>
            <person name="Martin-Rodriguez A.J."/>
        </authorList>
    </citation>
    <scope>NUCLEOTIDE SEQUENCE</scope>
    <source>
        <strain evidence="2">DSM 23803</strain>
    </source>
</reference>
<keyword evidence="1" id="KW-0472">Membrane</keyword>
<accession>A0A9X1Z9Z4</accession>
<evidence type="ECO:0000313" key="2">
    <source>
        <dbReference type="EMBL" id="MCL1104480.1"/>
    </source>
</evidence>
<dbReference type="Proteomes" id="UP001139408">
    <property type="component" value="Unassembled WGS sequence"/>
</dbReference>
<feature type="transmembrane region" description="Helical" evidence="1">
    <location>
        <begin position="57"/>
        <end position="82"/>
    </location>
</feature>
<dbReference type="RefSeq" id="WP_188924157.1">
    <property type="nucleotide sequence ID" value="NZ_BMQI01000007.1"/>
</dbReference>
<name>A0A9X1Z9Z4_9GAMM</name>
<dbReference type="EMBL" id="JAKILJ010000006">
    <property type="protein sequence ID" value="MCL1104480.1"/>
    <property type="molecule type" value="Genomic_DNA"/>
</dbReference>
<dbReference type="AlphaFoldDB" id="A0A9X1Z9Z4"/>
<evidence type="ECO:0000256" key="1">
    <source>
        <dbReference type="SAM" id="Phobius"/>
    </source>
</evidence>
<feature type="transmembrane region" description="Helical" evidence="1">
    <location>
        <begin position="21"/>
        <end position="37"/>
    </location>
</feature>
<proteinExistence type="predicted"/>
<evidence type="ECO:0000313" key="3">
    <source>
        <dbReference type="Proteomes" id="UP001139408"/>
    </source>
</evidence>
<sequence>MLIKVKPSKALIVEMAKRSSMFVGIFVIAIMMLMTPQDECIEFLAHSLCSGTEKWLIVKWIFFFDSILLAYTALPLLHYLALRFLIKRKNKR</sequence>
<keyword evidence="1" id="KW-1133">Transmembrane helix</keyword>
<keyword evidence="1" id="KW-0812">Transmembrane</keyword>
<protein>
    <submittedName>
        <fullName evidence="2">Uncharacterized protein</fullName>
    </submittedName>
</protein>
<comment type="caution">
    <text evidence="2">The sequence shown here is derived from an EMBL/GenBank/DDBJ whole genome shotgun (WGS) entry which is preliminary data.</text>
</comment>
<gene>
    <name evidence="2" type="ORF">L2749_04290</name>
</gene>
<organism evidence="2 3">
    <name type="scientific">Shewanella algicola</name>
    <dbReference type="NCBI Taxonomy" id="640633"/>
    <lineage>
        <taxon>Bacteria</taxon>
        <taxon>Pseudomonadati</taxon>
        <taxon>Pseudomonadota</taxon>
        <taxon>Gammaproteobacteria</taxon>
        <taxon>Alteromonadales</taxon>
        <taxon>Shewanellaceae</taxon>
        <taxon>Shewanella</taxon>
    </lineage>
</organism>
<keyword evidence="3" id="KW-1185">Reference proteome</keyword>